<dbReference type="SUPFAM" id="SSF58104">
    <property type="entry name" value="Methyl-accepting chemotaxis protein (MCP) signaling domain"/>
    <property type="match status" value="1"/>
</dbReference>
<evidence type="ECO:0000256" key="4">
    <source>
        <dbReference type="SAM" id="MobiDB-lite"/>
    </source>
</evidence>
<feature type="transmembrane region" description="Helical" evidence="5">
    <location>
        <begin position="386"/>
        <end position="408"/>
    </location>
</feature>
<comment type="caution">
    <text evidence="8">The sequence shown here is derived from an EMBL/GenBank/DDBJ whole genome shotgun (WGS) entry which is preliminary data.</text>
</comment>
<dbReference type="RefSeq" id="WP_330482426.1">
    <property type="nucleotide sequence ID" value="NZ_JAZBJZ010000011.1"/>
</dbReference>
<evidence type="ECO:0000259" key="6">
    <source>
        <dbReference type="PROSITE" id="PS50111"/>
    </source>
</evidence>
<evidence type="ECO:0000313" key="8">
    <source>
        <dbReference type="EMBL" id="MEE3716002.1"/>
    </source>
</evidence>
<accession>A0AAW9PQR4</accession>
<keyword evidence="5" id="KW-1133">Transmembrane helix</keyword>
<sequence length="862" mass="92929">MTSRNMGQIKPSPKLSPVALRNLALRRQQLANSKTTFDVPKPKSQQHQKLHQGQGQKTKSRQTSIQTKLGFALGITGVLSLLGLAVAIAIVDQNLRTQLIAQSKSELSVVATNYNIKVNQMAFGSRGQSENTAIIAAAAANKSNPTVKAILANEATVRDIEFVTLVNPNKQIIDSANSSRIGSEFDPSGLVTQALSTGKQTISSEVITYEDLAAENSQLAERLGKSAADTPNFLVRYVVTPVRSSDRQLLGALVFGDVIAQPKIAIADRTNQTLENGLTLITVKAAPILGQVRQEGQVRLLSSFSADLINKALNPVNKTTIASWQASGGATFSHLVPNALVSQDAVIDGQTFTLTASPILNATGKPVGVMLRGTSHKQLNSLLSQAALLIVGFGAFLAVVGSLVSVAIGRSISKPIKKLEDVAREYAQGNLSAKAEVKSMDEVGVLATVFNQMADSISQRETEQIELQSETSLQNLLMQEEVAQLLDVVSDLEMGDLTVQAKVSDRETGLIADTLNRLIEQLGEVMSAVLQTAHQVNQGAELLETQAIAVAQNAQQQAKSVVEVREGIDNMNQQAQKASLQAVSTNKTVQTAQIAVTKGQQEIASLLASINSLQAGTVQMVKRIKNLGEFVDLAKQFVLDQKRLASLTQVLAMNASMVAARALEQREPDQFASVAKEFEAIANQVNNLATQTNQGLIVLQQRTGFVEVVVSGIDQDVRDVSGLVEEFTNSIELSSQSFNNIKSATEQVAEIGRSVMESSNSIAKAVKLSLSSIQTIEAVAERSASQARFTREQSGKMGELARQLLEKVQFFRLPQQLQTQPSDRRLESVDTQFIPINYLDQKVENEYTTLEDVSLLTGRNSN</sequence>
<dbReference type="SMART" id="SM00304">
    <property type="entry name" value="HAMP"/>
    <property type="match status" value="2"/>
</dbReference>
<organism evidence="8 9">
    <name type="scientific">Tumidithrix elongata BACA0141</name>
    <dbReference type="NCBI Taxonomy" id="2716417"/>
    <lineage>
        <taxon>Bacteria</taxon>
        <taxon>Bacillati</taxon>
        <taxon>Cyanobacteriota</taxon>
        <taxon>Cyanophyceae</taxon>
        <taxon>Pseudanabaenales</taxon>
        <taxon>Pseudanabaenaceae</taxon>
        <taxon>Tumidithrix</taxon>
        <taxon>Tumidithrix elongata</taxon>
    </lineage>
</organism>
<feature type="region of interest" description="Disordered" evidence="4">
    <location>
        <begin position="32"/>
        <end position="61"/>
    </location>
</feature>
<gene>
    <name evidence="8" type="ORF">V2H45_04485</name>
</gene>
<dbReference type="Pfam" id="PF00672">
    <property type="entry name" value="HAMP"/>
    <property type="match status" value="1"/>
</dbReference>
<dbReference type="InterPro" id="IPR029151">
    <property type="entry name" value="Sensor-like_sf"/>
</dbReference>
<feature type="transmembrane region" description="Helical" evidence="5">
    <location>
        <begin position="69"/>
        <end position="91"/>
    </location>
</feature>
<dbReference type="SUPFAM" id="SSF103190">
    <property type="entry name" value="Sensory domain-like"/>
    <property type="match status" value="1"/>
</dbReference>
<dbReference type="Gene3D" id="1.10.287.950">
    <property type="entry name" value="Methyl-accepting chemotaxis protein"/>
    <property type="match status" value="1"/>
</dbReference>
<dbReference type="PANTHER" id="PTHR32089">
    <property type="entry name" value="METHYL-ACCEPTING CHEMOTAXIS PROTEIN MCPB"/>
    <property type="match status" value="1"/>
</dbReference>
<dbReference type="InterPro" id="IPR004089">
    <property type="entry name" value="MCPsignal_dom"/>
</dbReference>
<evidence type="ECO:0000256" key="2">
    <source>
        <dbReference type="ARBA" id="ARBA00029447"/>
    </source>
</evidence>
<protein>
    <submittedName>
        <fullName evidence="8">Methyl-accepting chemotaxis protein</fullName>
    </submittedName>
</protein>
<reference evidence="8" key="1">
    <citation type="submission" date="2024-01" db="EMBL/GenBank/DDBJ databases">
        <title>Bank of Algae and Cyanobacteria of the Azores (BACA) strain genomes.</title>
        <authorList>
            <person name="Luz R."/>
            <person name="Cordeiro R."/>
            <person name="Fonseca A."/>
            <person name="Goncalves V."/>
        </authorList>
    </citation>
    <scope>NUCLEOTIDE SEQUENCE</scope>
    <source>
        <strain evidence="8">BACA0141</strain>
    </source>
</reference>
<feature type="domain" description="HAMP" evidence="7">
    <location>
        <begin position="410"/>
        <end position="462"/>
    </location>
</feature>
<dbReference type="EMBL" id="JAZBJZ010000011">
    <property type="protein sequence ID" value="MEE3716002.1"/>
    <property type="molecule type" value="Genomic_DNA"/>
</dbReference>
<dbReference type="Proteomes" id="UP001333818">
    <property type="component" value="Unassembled WGS sequence"/>
</dbReference>
<dbReference type="GO" id="GO:0016020">
    <property type="term" value="C:membrane"/>
    <property type="evidence" value="ECO:0007669"/>
    <property type="project" value="InterPro"/>
</dbReference>
<dbReference type="InterPro" id="IPR003660">
    <property type="entry name" value="HAMP_dom"/>
</dbReference>
<evidence type="ECO:0000256" key="3">
    <source>
        <dbReference type="PROSITE-ProRule" id="PRU00284"/>
    </source>
</evidence>
<name>A0AAW9PQR4_9CYAN</name>
<comment type="similarity">
    <text evidence="2">Belongs to the methyl-accepting chemotaxis (MCP) protein family.</text>
</comment>
<evidence type="ECO:0000259" key="7">
    <source>
        <dbReference type="PROSITE" id="PS50885"/>
    </source>
</evidence>
<dbReference type="PANTHER" id="PTHR32089:SF112">
    <property type="entry name" value="LYSOZYME-LIKE PROTEIN-RELATED"/>
    <property type="match status" value="1"/>
</dbReference>
<dbReference type="PROSITE" id="PS50111">
    <property type="entry name" value="CHEMOTAXIS_TRANSDUC_2"/>
    <property type="match status" value="1"/>
</dbReference>
<dbReference type="Gene3D" id="6.10.340.10">
    <property type="match status" value="1"/>
</dbReference>
<keyword evidence="5" id="KW-0812">Transmembrane</keyword>
<dbReference type="CDD" id="cd06225">
    <property type="entry name" value="HAMP"/>
    <property type="match status" value="1"/>
</dbReference>
<proteinExistence type="inferred from homology"/>
<evidence type="ECO:0000256" key="5">
    <source>
        <dbReference type="SAM" id="Phobius"/>
    </source>
</evidence>
<dbReference type="AlphaFoldDB" id="A0AAW9PQR4"/>
<feature type="domain" description="HAMP" evidence="7">
    <location>
        <begin position="482"/>
        <end position="527"/>
    </location>
</feature>
<keyword evidence="1 3" id="KW-0807">Transducer</keyword>
<evidence type="ECO:0000256" key="1">
    <source>
        <dbReference type="ARBA" id="ARBA00023224"/>
    </source>
</evidence>
<evidence type="ECO:0000313" key="9">
    <source>
        <dbReference type="Proteomes" id="UP001333818"/>
    </source>
</evidence>
<dbReference type="GO" id="GO:0007165">
    <property type="term" value="P:signal transduction"/>
    <property type="evidence" value="ECO:0007669"/>
    <property type="project" value="UniProtKB-KW"/>
</dbReference>
<keyword evidence="5" id="KW-0472">Membrane</keyword>
<dbReference type="PROSITE" id="PS50885">
    <property type="entry name" value="HAMP"/>
    <property type="match status" value="2"/>
</dbReference>
<feature type="domain" description="Methyl-accepting transducer" evidence="6">
    <location>
        <begin position="532"/>
        <end position="777"/>
    </location>
</feature>
<keyword evidence="9" id="KW-1185">Reference proteome</keyword>